<keyword evidence="4 6" id="KW-0378">Hydrolase</keyword>
<comment type="catalytic activity">
    <reaction evidence="1">
        <text>Endohydrolysis of (1-&gt;4)-beta-D-glucosidic linkages in cellulose, lichenin and cereal beta-D-glucans.</text>
        <dbReference type="EC" id="3.2.1.4"/>
    </reaction>
</comment>
<dbReference type="InterPro" id="IPR017853">
    <property type="entry name" value="GH"/>
</dbReference>
<dbReference type="SUPFAM" id="SSF51445">
    <property type="entry name" value="(Trans)glycosidases"/>
    <property type="match status" value="1"/>
</dbReference>
<feature type="domain" description="Glycoside hydrolase family 5" evidence="8">
    <location>
        <begin position="47"/>
        <end position="318"/>
    </location>
</feature>
<dbReference type="EC" id="3.2.1.4" evidence="3"/>
<dbReference type="PANTHER" id="PTHR34142:SF1">
    <property type="entry name" value="GLYCOSIDE HYDROLASE FAMILY 5 DOMAIN-CONTAINING PROTEIN"/>
    <property type="match status" value="1"/>
</dbReference>
<comment type="caution">
    <text evidence="9">The sequence shown here is derived from an EMBL/GenBank/DDBJ whole genome shotgun (WGS) entry which is preliminary data.</text>
</comment>
<name>A0A9P4J6P2_9PEZI</name>
<dbReference type="EMBL" id="ML996082">
    <property type="protein sequence ID" value="KAF2156367.1"/>
    <property type="molecule type" value="Genomic_DNA"/>
</dbReference>
<dbReference type="Proteomes" id="UP000799439">
    <property type="component" value="Unassembled WGS sequence"/>
</dbReference>
<keyword evidence="7" id="KW-0732">Signal</keyword>
<dbReference type="PANTHER" id="PTHR34142">
    <property type="entry name" value="ENDO-BETA-1,4-GLUCANASE A"/>
    <property type="match status" value="1"/>
</dbReference>
<evidence type="ECO:0000256" key="7">
    <source>
        <dbReference type="SAM" id="SignalP"/>
    </source>
</evidence>
<evidence type="ECO:0000256" key="1">
    <source>
        <dbReference type="ARBA" id="ARBA00000966"/>
    </source>
</evidence>
<keyword evidence="5 6" id="KW-0326">Glycosidase</keyword>
<gene>
    <name evidence="9" type="ORF">K461DRAFT_94856</name>
</gene>
<keyword evidence="10" id="KW-1185">Reference proteome</keyword>
<dbReference type="GO" id="GO:0008810">
    <property type="term" value="F:cellulase activity"/>
    <property type="evidence" value="ECO:0007669"/>
    <property type="project" value="UniProtKB-EC"/>
</dbReference>
<comment type="similarity">
    <text evidence="2 6">Belongs to the glycosyl hydrolase 5 (cellulase A) family.</text>
</comment>
<dbReference type="Gene3D" id="3.20.20.80">
    <property type="entry name" value="Glycosidases"/>
    <property type="match status" value="1"/>
</dbReference>
<dbReference type="Pfam" id="PF00150">
    <property type="entry name" value="Cellulase"/>
    <property type="match status" value="1"/>
</dbReference>
<sequence>MWFVRGLAVTVLASVVVAVPTTQRLHSTEVIGKRANKLQFWGVNLSGAEFAAKAWPGVYGVDYTWYNLSSYDVFINRGMNFFRVNFMSERMAPDGLAGALDPNYLGNLTEQVNYITGKGAYAMIDPHNYGRYKGSVVTDVDAYGKYWHNLASHFASNSKVIFDVDNEYYGMSQNLVLQLNQAAINNIRAAGATSQYITPQGNHWSQAWLWTWLPDPFTLKTNGGTMASLTDPSDKLIYQMHQYLDLIATGVKEDCVSKTILRDRLVSATQWLRTNKKKAMLGEFNAAYNPTCVAALVDGMTYMVENSDVWTGAAWWAAGPWWHNGTQNWTAFYDMEPKDNTDIYAKVLPLLEKVVLG</sequence>
<evidence type="ECO:0000256" key="5">
    <source>
        <dbReference type="ARBA" id="ARBA00023295"/>
    </source>
</evidence>
<feature type="chain" id="PRO_5040327092" description="cellulase" evidence="7">
    <location>
        <begin position="19"/>
        <end position="357"/>
    </location>
</feature>
<evidence type="ECO:0000259" key="8">
    <source>
        <dbReference type="Pfam" id="PF00150"/>
    </source>
</evidence>
<dbReference type="GO" id="GO:0009251">
    <property type="term" value="P:glucan catabolic process"/>
    <property type="evidence" value="ECO:0007669"/>
    <property type="project" value="TreeGrafter"/>
</dbReference>
<reference evidence="9" key="1">
    <citation type="journal article" date="2020" name="Stud. Mycol.">
        <title>101 Dothideomycetes genomes: a test case for predicting lifestyles and emergence of pathogens.</title>
        <authorList>
            <person name="Haridas S."/>
            <person name="Albert R."/>
            <person name="Binder M."/>
            <person name="Bloem J."/>
            <person name="Labutti K."/>
            <person name="Salamov A."/>
            <person name="Andreopoulos B."/>
            <person name="Baker S."/>
            <person name="Barry K."/>
            <person name="Bills G."/>
            <person name="Bluhm B."/>
            <person name="Cannon C."/>
            <person name="Castanera R."/>
            <person name="Culley D."/>
            <person name="Daum C."/>
            <person name="Ezra D."/>
            <person name="Gonzalez J."/>
            <person name="Henrissat B."/>
            <person name="Kuo A."/>
            <person name="Liang C."/>
            <person name="Lipzen A."/>
            <person name="Lutzoni F."/>
            <person name="Magnuson J."/>
            <person name="Mondo S."/>
            <person name="Nolan M."/>
            <person name="Ohm R."/>
            <person name="Pangilinan J."/>
            <person name="Park H.-J."/>
            <person name="Ramirez L."/>
            <person name="Alfaro M."/>
            <person name="Sun H."/>
            <person name="Tritt A."/>
            <person name="Yoshinaga Y."/>
            <person name="Zwiers L.-H."/>
            <person name="Turgeon B."/>
            <person name="Goodwin S."/>
            <person name="Spatafora J."/>
            <person name="Crous P."/>
            <person name="Grigoriev I."/>
        </authorList>
    </citation>
    <scope>NUCLEOTIDE SEQUENCE</scope>
    <source>
        <strain evidence="9">CBS 260.36</strain>
    </source>
</reference>
<dbReference type="OrthoDB" id="5823761at2759"/>
<evidence type="ECO:0000256" key="2">
    <source>
        <dbReference type="ARBA" id="ARBA00005641"/>
    </source>
</evidence>
<proteinExistence type="inferred from homology"/>
<evidence type="ECO:0000256" key="3">
    <source>
        <dbReference type="ARBA" id="ARBA00012601"/>
    </source>
</evidence>
<evidence type="ECO:0000313" key="10">
    <source>
        <dbReference type="Proteomes" id="UP000799439"/>
    </source>
</evidence>
<evidence type="ECO:0000256" key="6">
    <source>
        <dbReference type="RuleBase" id="RU361153"/>
    </source>
</evidence>
<evidence type="ECO:0000256" key="4">
    <source>
        <dbReference type="ARBA" id="ARBA00022801"/>
    </source>
</evidence>
<organism evidence="9 10">
    <name type="scientific">Myriangium duriaei CBS 260.36</name>
    <dbReference type="NCBI Taxonomy" id="1168546"/>
    <lineage>
        <taxon>Eukaryota</taxon>
        <taxon>Fungi</taxon>
        <taxon>Dikarya</taxon>
        <taxon>Ascomycota</taxon>
        <taxon>Pezizomycotina</taxon>
        <taxon>Dothideomycetes</taxon>
        <taxon>Dothideomycetidae</taxon>
        <taxon>Myriangiales</taxon>
        <taxon>Myriangiaceae</taxon>
        <taxon>Myriangium</taxon>
    </lineage>
</organism>
<protein>
    <recommendedName>
        <fullName evidence="3">cellulase</fullName>
        <ecNumber evidence="3">3.2.1.4</ecNumber>
    </recommendedName>
</protein>
<dbReference type="InterPro" id="IPR001547">
    <property type="entry name" value="Glyco_hydro_5"/>
</dbReference>
<feature type="signal peptide" evidence="7">
    <location>
        <begin position="1"/>
        <end position="18"/>
    </location>
</feature>
<dbReference type="AlphaFoldDB" id="A0A9P4J6P2"/>
<evidence type="ECO:0000313" key="9">
    <source>
        <dbReference type="EMBL" id="KAF2156367.1"/>
    </source>
</evidence>
<accession>A0A9P4J6P2</accession>